<keyword evidence="7" id="KW-1185">Reference proteome</keyword>
<evidence type="ECO:0000313" key="7">
    <source>
        <dbReference type="Proteomes" id="UP000800200"/>
    </source>
</evidence>
<keyword evidence="4" id="KW-0560">Oxidoreductase</keyword>
<accession>A0A6A6E0T3</accession>
<dbReference type="GO" id="GO:0071949">
    <property type="term" value="F:FAD binding"/>
    <property type="evidence" value="ECO:0007669"/>
    <property type="project" value="InterPro"/>
</dbReference>
<dbReference type="InterPro" id="IPR050416">
    <property type="entry name" value="FAD-linked_Oxidoreductase"/>
</dbReference>
<dbReference type="EMBL" id="ML994642">
    <property type="protein sequence ID" value="KAF2183516.1"/>
    <property type="molecule type" value="Genomic_DNA"/>
</dbReference>
<keyword evidence="3" id="KW-0274">FAD</keyword>
<gene>
    <name evidence="6" type="ORF">K469DRAFT_582913</name>
</gene>
<dbReference type="Pfam" id="PF01565">
    <property type="entry name" value="FAD_binding_4"/>
    <property type="match status" value="1"/>
</dbReference>
<sequence>SRLQPYCVFTPDSVEAVSGAIRLFERNECKFAIRSGGHMPKRRANNIEDGILLATTKLNQMSLHDGYVSIGPGLSWGAVFDFLRPEHLAVVGGRLAEVGVSGLILGGGLSTYSGKRGFACDNVKTFQVVVAGGEILEANESSHSDLFWALKGGSSNFGIITRFDLHTHPDYQLYTAAQSMGLEHWNELAEAIDNFTRLRSTWEGGEDMAISPKVHTNDSWSTQNGTGLTVPPALVDFANLPYNKSESTGVSVRDAADVLSRTSTPYGLRYELRVLSFRSSLDMVKGIKTIFEEEFRSIFKNVAGFSGVMEFQPITKHNIAQGSARGGNALGITEDRAPMIWLVMANSWLNAEDDEAAQAAGQRVVDRGQTLARELGLFEPFLYLNDAADNQDPIATYGEENIRKLHEVKQKYDKTGTFDRLLPGGFKLPGL</sequence>
<dbReference type="AlphaFoldDB" id="A0A6A6E0T3"/>
<dbReference type="InterPro" id="IPR016166">
    <property type="entry name" value="FAD-bd_PCMH"/>
</dbReference>
<feature type="domain" description="FAD-binding PCMH-type" evidence="5">
    <location>
        <begin position="1"/>
        <end position="170"/>
    </location>
</feature>
<dbReference type="InterPro" id="IPR036318">
    <property type="entry name" value="FAD-bd_PCMH-like_sf"/>
</dbReference>
<dbReference type="Gene3D" id="3.30.465.10">
    <property type="match status" value="1"/>
</dbReference>
<comment type="similarity">
    <text evidence="1">Belongs to the oxygen-dependent FAD-linked oxidoreductase family.</text>
</comment>
<name>A0A6A6E0T3_9PEZI</name>
<reference evidence="6" key="1">
    <citation type="journal article" date="2020" name="Stud. Mycol.">
        <title>101 Dothideomycetes genomes: a test case for predicting lifestyles and emergence of pathogens.</title>
        <authorList>
            <person name="Haridas S."/>
            <person name="Albert R."/>
            <person name="Binder M."/>
            <person name="Bloem J."/>
            <person name="Labutti K."/>
            <person name="Salamov A."/>
            <person name="Andreopoulos B."/>
            <person name="Baker S."/>
            <person name="Barry K."/>
            <person name="Bills G."/>
            <person name="Bluhm B."/>
            <person name="Cannon C."/>
            <person name="Castanera R."/>
            <person name="Culley D."/>
            <person name="Daum C."/>
            <person name="Ezra D."/>
            <person name="Gonzalez J."/>
            <person name="Henrissat B."/>
            <person name="Kuo A."/>
            <person name="Liang C."/>
            <person name="Lipzen A."/>
            <person name="Lutzoni F."/>
            <person name="Magnuson J."/>
            <person name="Mondo S."/>
            <person name="Nolan M."/>
            <person name="Ohm R."/>
            <person name="Pangilinan J."/>
            <person name="Park H.-J."/>
            <person name="Ramirez L."/>
            <person name="Alfaro M."/>
            <person name="Sun H."/>
            <person name="Tritt A."/>
            <person name="Yoshinaga Y."/>
            <person name="Zwiers L.-H."/>
            <person name="Turgeon B."/>
            <person name="Goodwin S."/>
            <person name="Spatafora J."/>
            <person name="Crous P."/>
            <person name="Grigoriev I."/>
        </authorList>
    </citation>
    <scope>NUCLEOTIDE SEQUENCE</scope>
    <source>
        <strain evidence="6">CBS 207.26</strain>
    </source>
</reference>
<dbReference type="PANTHER" id="PTHR42973:SF54">
    <property type="entry name" value="FAD-BINDING PCMH-TYPE DOMAIN-CONTAINING PROTEIN"/>
    <property type="match status" value="1"/>
</dbReference>
<evidence type="ECO:0000313" key="6">
    <source>
        <dbReference type="EMBL" id="KAF2183516.1"/>
    </source>
</evidence>
<dbReference type="InterPro" id="IPR006094">
    <property type="entry name" value="Oxid_FAD_bind_N"/>
</dbReference>
<organism evidence="6 7">
    <name type="scientific">Zopfia rhizophila CBS 207.26</name>
    <dbReference type="NCBI Taxonomy" id="1314779"/>
    <lineage>
        <taxon>Eukaryota</taxon>
        <taxon>Fungi</taxon>
        <taxon>Dikarya</taxon>
        <taxon>Ascomycota</taxon>
        <taxon>Pezizomycotina</taxon>
        <taxon>Dothideomycetes</taxon>
        <taxon>Dothideomycetes incertae sedis</taxon>
        <taxon>Zopfiaceae</taxon>
        <taxon>Zopfia</taxon>
    </lineage>
</organism>
<dbReference type="OrthoDB" id="2151789at2759"/>
<evidence type="ECO:0000256" key="3">
    <source>
        <dbReference type="ARBA" id="ARBA00022827"/>
    </source>
</evidence>
<dbReference type="Proteomes" id="UP000800200">
    <property type="component" value="Unassembled WGS sequence"/>
</dbReference>
<evidence type="ECO:0000256" key="1">
    <source>
        <dbReference type="ARBA" id="ARBA00005466"/>
    </source>
</evidence>
<feature type="non-terminal residue" evidence="6">
    <location>
        <position position="1"/>
    </location>
</feature>
<proteinExistence type="inferred from homology"/>
<protein>
    <submittedName>
        <fullName evidence="6">FAD-binding domain-containing protein</fullName>
    </submittedName>
</protein>
<dbReference type="PANTHER" id="PTHR42973">
    <property type="entry name" value="BINDING OXIDOREDUCTASE, PUTATIVE (AFU_ORTHOLOGUE AFUA_1G17690)-RELATED"/>
    <property type="match status" value="1"/>
</dbReference>
<keyword evidence="2" id="KW-0285">Flavoprotein</keyword>
<evidence type="ECO:0000259" key="5">
    <source>
        <dbReference type="PROSITE" id="PS51387"/>
    </source>
</evidence>
<evidence type="ECO:0000256" key="4">
    <source>
        <dbReference type="ARBA" id="ARBA00023002"/>
    </source>
</evidence>
<dbReference type="PROSITE" id="PS51387">
    <property type="entry name" value="FAD_PCMH"/>
    <property type="match status" value="1"/>
</dbReference>
<dbReference type="SUPFAM" id="SSF56176">
    <property type="entry name" value="FAD-binding/transporter-associated domain-like"/>
    <property type="match status" value="1"/>
</dbReference>
<dbReference type="GO" id="GO:0016491">
    <property type="term" value="F:oxidoreductase activity"/>
    <property type="evidence" value="ECO:0007669"/>
    <property type="project" value="UniProtKB-KW"/>
</dbReference>
<dbReference type="InterPro" id="IPR016169">
    <property type="entry name" value="FAD-bd_PCMH_sub2"/>
</dbReference>
<evidence type="ECO:0000256" key="2">
    <source>
        <dbReference type="ARBA" id="ARBA00022630"/>
    </source>
</evidence>